<dbReference type="eggNOG" id="COG4726">
    <property type="taxonomic scope" value="Bacteria"/>
</dbReference>
<name>A0A0F4Q0N2_9GAMM</name>
<dbReference type="OrthoDB" id="6311231at2"/>
<evidence type="ECO:0000313" key="3">
    <source>
        <dbReference type="Proteomes" id="UP000033664"/>
    </source>
</evidence>
<dbReference type="RefSeq" id="WP_045978205.1">
    <property type="nucleotide sequence ID" value="NZ_JXXY01000001.1"/>
</dbReference>
<sequence>MVNTQQYQRGVVLIASLVMVLVVSGIAVTLMSASSVDMKVVNAAQDYDVASEQALADSERAVFDEKQKAATVSALYFNRGEFNAGGDEFVQLEPAGAQATLRLFHNNDGPQDLDCPPRANPTPGIKCNMLSLRSRVEYGKSNRHNVTVVSGLAQEMASISSQ</sequence>
<keyword evidence="1" id="KW-0472">Membrane</keyword>
<dbReference type="PATRIC" id="fig|151081.8.peg.261"/>
<dbReference type="EMBL" id="JXXZ01000004">
    <property type="protein sequence ID" value="KJZ01078.1"/>
    <property type="molecule type" value="Genomic_DNA"/>
</dbReference>
<evidence type="ECO:0000256" key="1">
    <source>
        <dbReference type="SAM" id="Phobius"/>
    </source>
</evidence>
<keyword evidence="3" id="KW-1185">Reference proteome</keyword>
<comment type="caution">
    <text evidence="2">The sequence shown here is derived from an EMBL/GenBank/DDBJ whole genome shotgun (WGS) entry which is preliminary data.</text>
</comment>
<reference evidence="2 3" key="1">
    <citation type="journal article" date="2015" name="BMC Genomics">
        <title>Genome mining reveals unlocked bioactive potential of marine Gram-negative bacteria.</title>
        <authorList>
            <person name="Machado H."/>
            <person name="Sonnenschein E.C."/>
            <person name="Melchiorsen J."/>
            <person name="Gram L."/>
        </authorList>
    </citation>
    <scope>NUCLEOTIDE SEQUENCE [LARGE SCALE GENOMIC DNA]</scope>
    <source>
        <strain evidence="2 3">S3137</strain>
    </source>
</reference>
<keyword evidence="1" id="KW-1133">Transmembrane helix</keyword>
<accession>A0A0F4Q0N2</accession>
<dbReference type="GeneID" id="58227706"/>
<dbReference type="Proteomes" id="UP000033664">
    <property type="component" value="Unassembled WGS sequence"/>
</dbReference>
<gene>
    <name evidence="2" type="ORF">TW72_04295</name>
</gene>
<evidence type="ECO:0000313" key="2">
    <source>
        <dbReference type="EMBL" id="KJZ01078.1"/>
    </source>
</evidence>
<dbReference type="AlphaFoldDB" id="A0A0F4Q0N2"/>
<organism evidence="2 3">
    <name type="scientific">Pseudoalteromonas ruthenica</name>
    <dbReference type="NCBI Taxonomy" id="151081"/>
    <lineage>
        <taxon>Bacteria</taxon>
        <taxon>Pseudomonadati</taxon>
        <taxon>Pseudomonadota</taxon>
        <taxon>Gammaproteobacteria</taxon>
        <taxon>Alteromonadales</taxon>
        <taxon>Pseudoalteromonadaceae</taxon>
        <taxon>Pseudoalteromonas</taxon>
    </lineage>
</organism>
<keyword evidence="1" id="KW-0812">Transmembrane</keyword>
<feature type="transmembrane region" description="Helical" evidence="1">
    <location>
        <begin position="12"/>
        <end position="33"/>
    </location>
</feature>
<evidence type="ECO:0008006" key="4">
    <source>
        <dbReference type="Google" id="ProtNLM"/>
    </source>
</evidence>
<protein>
    <recommendedName>
        <fullName evidence="4">Pilus assembly protein PilX</fullName>
    </recommendedName>
</protein>
<proteinExistence type="predicted"/>